<protein>
    <submittedName>
        <fullName evidence="4">Hyphal_reg_CWP domain-containing protein</fullName>
    </submittedName>
</protein>
<feature type="region of interest" description="Disordered" evidence="1">
    <location>
        <begin position="608"/>
        <end position="710"/>
    </location>
</feature>
<feature type="chain" id="PRO_5007778216" evidence="2">
    <location>
        <begin position="25"/>
        <end position="1017"/>
    </location>
</feature>
<evidence type="ECO:0000313" key="3">
    <source>
        <dbReference type="Proteomes" id="UP000036681"/>
    </source>
</evidence>
<accession>A0A0M3HND9</accession>
<dbReference type="AlphaFoldDB" id="A0A0M3HND9"/>
<name>A0A0M3HND9_ASCLU</name>
<feature type="region of interest" description="Disordered" evidence="1">
    <location>
        <begin position="826"/>
        <end position="850"/>
    </location>
</feature>
<reference evidence="4" key="1">
    <citation type="submission" date="2016-05" db="UniProtKB">
        <authorList>
            <consortium name="WormBaseParasite"/>
        </authorList>
    </citation>
    <scope>IDENTIFICATION</scope>
</reference>
<feature type="signal peptide" evidence="2">
    <location>
        <begin position="1"/>
        <end position="24"/>
    </location>
</feature>
<feature type="compositionally biased region" description="Polar residues" evidence="1">
    <location>
        <begin position="655"/>
        <end position="684"/>
    </location>
</feature>
<evidence type="ECO:0000313" key="4">
    <source>
        <dbReference type="WBParaSite" id="ALUE_0000318501-mRNA-1"/>
    </source>
</evidence>
<proteinExistence type="predicted"/>
<sequence>MRHRGSLPTTSALIIFAFYLHTSANTHHRLKRQTLPSDHIQVHSFNSNVSIRSSTVSVVSDESRIDLTERFLSGQVWSQNSLLEFEPRGHSENIYATDTVRTLFSVLGANLSTKADRLELLLSSNRTEDGHSHLEMVAESDIDLVLLVRETHVEAANARMAHISMHTWQLSLEPRLTLTSNISTAMNRQLFITSTTNNYNLIITLDGAKVNVLYGKVSVKLADDYRSLQLISASHTVQLQTVLSPFDIFISAHEMWIRCTDDNIAIHTNFNSTNVYVDVEQFAKALIERREDELKIGGDTLESSERIQLTSMQLAMVLESGEISGVHAFANKSQIVMQTNATKMTSTASHHTVNITGGTATLQIFTGNVSITITTNIGEIVLPTSLSLLTPPTDNFATVGPPSIDIEPHSSPGTDVEKIDDILTHTTPPVSIRTGSTASSSIETTRTVADATELSTGWILPNEQPISSVRTTANNQIDTAGNTKGHIGTAHETDNVYGTSNEIPFPEGNIIPGGTENSIGLTTTFIVPSNETAVFSETTNGVSDQKMVYSTQENVFTQINTVDTSGESGNRESGAEQAGNQPTLNAVFTSSAVVPYEQLPSQVPVIGEEAGPTSEVNSTSVSQNFENLDDTSLTNVKELPTNPEGVLLRPEMTHEPSTTSQTGTDGNEQQQTAVKSDGRQPSSMNEHRDIQEGEAVLTNPRNISEESNSDEHYVISSLGVVTTAANEATRDSMMPSALEPLKVAEPCMTSSALTLNSGEKESVSDKTTQRSDLASDSLGRNFGTVIYVVAVTHFYSICNDSLEIFATITNIVVDPTLLPSDITTLPETSHSSVRPDPNSFQHNSTLENDDRNDEITWQHRRRSMDRNVRTEASERFGDDSTVRDSLSVDGDGILELQLRVPRSVDSDGTEFRSGISFALNGIIEEMLEKRGKRSALIGNESPVKITGTEREDDEVSVHFVVDDSAKVGNLSDSLNEIVFSGASASSIPYPRISMYLRRSRVVDLSMSDKHNSITVCA</sequence>
<feature type="region of interest" description="Disordered" evidence="1">
    <location>
        <begin position="563"/>
        <end position="582"/>
    </location>
</feature>
<dbReference type="Proteomes" id="UP000036681">
    <property type="component" value="Unplaced"/>
</dbReference>
<feature type="compositionally biased region" description="Basic and acidic residues" evidence="1">
    <location>
        <begin position="758"/>
        <end position="769"/>
    </location>
</feature>
<feature type="compositionally biased region" description="Polar residues" evidence="1">
    <location>
        <begin position="614"/>
        <end position="635"/>
    </location>
</feature>
<keyword evidence="3" id="KW-1185">Reference proteome</keyword>
<dbReference type="WBParaSite" id="ALUE_0000318501-mRNA-1">
    <property type="protein sequence ID" value="ALUE_0000318501-mRNA-1"/>
    <property type="gene ID" value="ALUE_0000318501"/>
</dbReference>
<keyword evidence="2" id="KW-0732">Signal</keyword>
<organism evidence="3 4">
    <name type="scientific">Ascaris lumbricoides</name>
    <name type="common">Giant roundworm</name>
    <dbReference type="NCBI Taxonomy" id="6252"/>
    <lineage>
        <taxon>Eukaryota</taxon>
        <taxon>Metazoa</taxon>
        <taxon>Ecdysozoa</taxon>
        <taxon>Nematoda</taxon>
        <taxon>Chromadorea</taxon>
        <taxon>Rhabditida</taxon>
        <taxon>Spirurina</taxon>
        <taxon>Ascaridomorpha</taxon>
        <taxon>Ascaridoidea</taxon>
        <taxon>Ascarididae</taxon>
        <taxon>Ascaris</taxon>
    </lineage>
</organism>
<feature type="region of interest" description="Disordered" evidence="1">
    <location>
        <begin position="752"/>
        <end position="775"/>
    </location>
</feature>
<evidence type="ECO:0000256" key="1">
    <source>
        <dbReference type="SAM" id="MobiDB-lite"/>
    </source>
</evidence>
<evidence type="ECO:0000256" key="2">
    <source>
        <dbReference type="SAM" id="SignalP"/>
    </source>
</evidence>
<feature type="compositionally biased region" description="Polar residues" evidence="1">
    <location>
        <begin position="826"/>
        <end position="846"/>
    </location>
</feature>